<evidence type="ECO:0000313" key="2">
    <source>
        <dbReference type="Proteomes" id="UP000018851"/>
    </source>
</evidence>
<dbReference type="RefSeq" id="WP_025290874.1">
    <property type="nucleotide sequence ID" value="NZ_CP006644.1"/>
</dbReference>
<dbReference type="PATRIC" id="fig|1123269.5.peg.803"/>
<keyword evidence="2" id="KW-1185">Reference proteome</keyword>
<dbReference type="EMBL" id="CP006644">
    <property type="protein sequence ID" value="AHE52570.1"/>
    <property type="molecule type" value="Genomic_DNA"/>
</dbReference>
<dbReference type="HOGENOM" id="CLU_1293646_0_0_5"/>
<dbReference type="KEGG" id="ssan:NX02_04100"/>
<evidence type="ECO:0000313" key="1">
    <source>
        <dbReference type="EMBL" id="AHE52570.1"/>
    </source>
</evidence>
<gene>
    <name evidence="1" type="ORF">NX02_04100</name>
</gene>
<dbReference type="AlphaFoldDB" id="W0AA86"/>
<dbReference type="STRING" id="1123269.NX02_04100"/>
<organism evidence="1 2">
    <name type="scientific">Sphingomonas sanxanigenens DSM 19645 = NX02</name>
    <dbReference type="NCBI Taxonomy" id="1123269"/>
    <lineage>
        <taxon>Bacteria</taxon>
        <taxon>Pseudomonadati</taxon>
        <taxon>Pseudomonadota</taxon>
        <taxon>Alphaproteobacteria</taxon>
        <taxon>Sphingomonadales</taxon>
        <taxon>Sphingomonadaceae</taxon>
        <taxon>Sphingomonas</taxon>
    </lineage>
</organism>
<protein>
    <submittedName>
        <fullName evidence="1">Uncharacterized protein</fullName>
    </submittedName>
</protein>
<accession>W0AA86</accession>
<proteinExistence type="predicted"/>
<name>W0AA86_9SPHN</name>
<sequence>MIDDDPVAARAVRRDVLEAALAEARQVHAEAAYAAETGAGDGKALDRATAALRAAGDRLAALDAAGREAEARAAAVAVAQRNAARAAARAVVESELAIRETVAGEIDAALALLGEAARRYDAAGAAIATALRPFADAFGGATALADAIETVRPPMRRERIILGGLLARAGLDLGRVDCRAAALRVGDKGFAARVAARRRRVADTLAPLGGAVR</sequence>
<dbReference type="Proteomes" id="UP000018851">
    <property type="component" value="Chromosome"/>
</dbReference>
<reference evidence="1 2" key="1">
    <citation type="submission" date="2013-07" db="EMBL/GenBank/DDBJ databases">
        <title>Completed genome of Sphingomonas sanxanigenens NX02.</title>
        <authorList>
            <person name="Ma T."/>
            <person name="Huang H."/>
            <person name="Wu M."/>
            <person name="Li X."/>
            <person name="Li G."/>
        </authorList>
    </citation>
    <scope>NUCLEOTIDE SEQUENCE [LARGE SCALE GENOMIC DNA]</scope>
    <source>
        <strain evidence="1 2">NX02</strain>
    </source>
</reference>